<keyword evidence="1" id="KW-0472">Membrane</keyword>
<keyword evidence="3" id="KW-1185">Reference proteome</keyword>
<accession>J7IZY1</accession>
<gene>
    <name evidence="2" type="ordered locus">Desmer_2337</name>
</gene>
<organism evidence="2 3">
    <name type="scientific">Desulfosporosinus meridiei (strain ATCC BAA-275 / DSM 13257 / KCTC 12902 / NCIMB 13706 / S10)</name>
    <dbReference type="NCBI Taxonomy" id="768704"/>
    <lineage>
        <taxon>Bacteria</taxon>
        <taxon>Bacillati</taxon>
        <taxon>Bacillota</taxon>
        <taxon>Clostridia</taxon>
        <taxon>Eubacteriales</taxon>
        <taxon>Desulfitobacteriaceae</taxon>
        <taxon>Desulfosporosinus</taxon>
    </lineage>
</organism>
<dbReference type="HOGENOM" id="CLU_014077_1_0_9"/>
<evidence type="ECO:0000313" key="2">
    <source>
        <dbReference type="EMBL" id="AFQ44266.1"/>
    </source>
</evidence>
<protein>
    <submittedName>
        <fullName evidence="2">Putative membrane protein (DUF2339)</fullName>
    </submittedName>
</protein>
<dbReference type="eggNOG" id="COG5373">
    <property type="taxonomic scope" value="Bacteria"/>
</dbReference>
<dbReference type="PANTHER" id="PTHR38434">
    <property type="entry name" value="BLL2549 PROTEIN"/>
    <property type="match status" value="1"/>
</dbReference>
<dbReference type="Proteomes" id="UP000005262">
    <property type="component" value="Chromosome"/>
</dbReference>
<proteinExistence type="predicted"/>
<reference evidence="2 3" key="1">
    <citation type="journal article" date="2012" name="J. Bacteriol.">
        <title>Complete genome sequences of Desulfosporosinus orientis DSM765T, Desulfosporosinus youngiae DSM17734T, Desulfosporosinus meridiei DSM13257T, and Desulfosporosinus acidiphilus DSM22704T.</title>
        <authorList>
            <person name="Pester M."/>
            <person name="Brambilla E."/>
            <person name="Alazard D."/>
            <person name="Rattei T."/>
            <person name="Weinmaier T."/>
            <person name="Han J."/>
            <person name="Lucas S."/>
            <person name="Lapidus A."/>
            <person name="Cheng J.F."/>
            <person name="Goodwin L."/>
            <person name="Pitluck S."/>
            <person name="Peters L."/>
            <person name="Ovchinnikova G."/>
            <person name="Teshima H."/>
            <person name="Detter J.C."/>
            <person name="Han C.S."/>
            <person name="Tapia R."/>
            <person name="Land M.L."/>
            <person name="Hauser L."/>
            <person name="Kyrpides N.C."/>
            <person name="Ivanova N.N."/>
            <person name="Pagani I."/>
            <person name="Huntmann M."/>
            <person name="Wei C.L."/>
            <person name="Davenport K.W."/>
            <person name="Daligault H."/>
            <person name="Chain P.S."/>
            <person name="Chen A."/>
            <person name="Mavromatis K."/>
            <person name="Markowitz V."/>
            <person name="Szeto E."/>
            <person name="Mikhailova N."/>
            <person name="Pati A."/>
            <person name="Wagner M."/>
            <person name="Woyke T."/>
            <person name="Ollivier B."/>
            <person name="Klenk H.P."/>
            <person name="Spring S."/>
            <person name="Loy A."/>
        </authorList>
    </citation>
    <scope>NUCLEOTIDE SEQUENCE [LARGE SCALE GENOMIC DNA]</scope>
    <source>
        <strain evidence="3">ATCC BAA-275 / DSM 13257 / NCIMB 13706 / S10</strain>
    </source>
</reference>
<dbReference type="KEGG" id="dmi:Desmer_2337"/>
<feature type="transmembrane region" description="Helical" evidence="1">
    <location>
        <begin position="357"/>
        <end position="374"/>
    </location>
</feature>
<feature type="transmembrane region" description="Helical" evidence="1">
    <location>
        <begin position="194"/>
        <end position="215"/>
    </location>
</feature>
<feature type="transmembrane region" description="Helical" evidence="1">
    <location>
        <begin position="171"/>
        <end position="188"/>
    </location>
</feature>
<evidence type="ECO:0000256" key="1">
    <source>
        <dbReference type="SAM" id="Phobius"/>
    </source>
</evidence>
<evidence type="ECO:0000313" key="3">
    <source>
        <dbReference type="Proteomes" id="UP000005262"/>
    </source>
</evidence>
<dbReference type="EMBL" id="CP003629">
    <property type="protein sequence ID" value="AFQ44266.1"/>
    <property type="molecule type" value="Genomic_DNA"/>
</dbReference>
<keyword evidence="1" id="KW-0812">Transmembrane</keyword>
<feature type="transmembrane region" description="Helical" evidence="1">
    <location>
        <begin position="381"/>
        <end position="398"/>
    </location>
</feature>
<dbReference type="PANTHER" id="PTHR38434:SF1">
    <property type="entry name" value="BLL2549 PROTEIN"/>
    <property type="match status" value="1"/>
</dbReference>
<dbReference type="OrthoDB" id="1805246at2"/>
<name>J7IZY1_DESMD</name>
<feature type="transmembrane region" description="Helical" evidence="1">
    <location>
        <begin position="448"/>
        <end position="471"/>
    </location>
</feature>
<feature type="transmembrane region" description="Helical" evidence="1">
    <location>
        <begin position="520"/>
        <end position="537"/>
    </location>
</feature>
<keyword evidence="1" id="KW-1133">Transmembrane helix</keyword>
<feature type="transmembrane region" description="Helical" evidence="1">
    <location>
        <begin position="306"/>
        <end position="324"/>
    </location>
</feature>
<feature type="transmembrane region" description="Helical" evidence="1">
    <location>
        <begin position="62"/>
        <end position="79"/>
    </location>
</feature>
<dbReference type="RefSeq" id="WP_014903180.1">
    <property type="nucleotide sequence ID" value="NC_018515.1"/>
</dbReference>
<feature type="transmembrane region" description="Helical" evidence="1">
    <location>
        <begin position="333"/>
        <end position="351"/>
    </location>
</feature>
<feature type="transmembrane region" description="Helical" evidence="1">
    <location>
        <begin position="491"/>
        <end position="513"/>
    </location>
</feature>
<feature type="transmembrane region" description="Helical" evidence="1">
    <location>
        <begin position="123"/>
        <end position="142"/>
    </location>
</feature>
<feature type="transmembrane region" description="Helical" evidence="1">
    <location>
        <begin position="549"/>
        <end position="566"/>
    </location>
</feature>
<feature type="transmembrane region" description="Helical" evidence="1">
    <location>
        <begin position="220"/>
        <end position="240"/>
    </location>
</feature>
<sequence>MFERTYRDLRKTSQALIERIEALEGRSSISLEVPSAPKTQFMKKSLPKKESRLSEEKLAGTWFNRLGIFAIMLAVVFFLKWSFDNHIIGELGRIVIGIFIGIGFLGAGELFQHKKFLRYGQGFTGGGIAILYFSIFSAFAFYELISQSVAFLLMILITTVASLLAIRNDSVAVGILGLVGGFATPFLLNNSSSNQIALLSYVSILNLGVIGVAFYKKWSLFNYLSFFFTYLTYALSHFALRDPAAIWPFIFLSFYFLTYLGVTLGRNVRLSEKANGADLILILANAGVYFLFSLNFINRYFSDIKGYWPVVLGIVYLLLGHWIYRYHEKDKTLALTFLGIAAGFITLALPLQITSSWLSVAWTIEAAILILLSFKMDEIRVRYAGYLVLCLALLRLSKEPFYDAHSVLTPWNFLNNTTLAYLFVLGIIGVLLAFFYRLTKTPEDNSHFFGLTILFNLLIVYFFTREITAYYDYQTFSHHAQENYSYFAYQSASNTAISLFWGIHATTLVILGFWRRIKEIRWFGLGYLSVVILKVFFVDLSSLSTPYRILSFVVLGVILLGVSWLYQRYKYQILGEVSHEPKE</sequence>
<dbReference type="InterPro" id="IPR019286">
    <property type="entry name" value="DUF2339_TM"/>
</dbReference>
<dbReference type="Pfam" id="PF10101">
    <property type="entry name" value="DUF2339"/>
    <property type="match status" value="1"/>
</dbReference>
<reference evidence="3" key="2">
    <citation type="submission" date="2012-08" db="EMBL/GenBank/DDBJ databases">
        <title>Finished genome of Desulfosporosinus meridiei DSM 13257.</title>
        <authorList>
            <person name="Huntemann M."/>
            <person name="Wei C.-L."/>
            <person name="Han J."/>
            <person name="Detter J.C."/>
            <person name="Han C."/>
            <person name="Davenport K."/>
            <person name="Daligault H."/>
            <person name="Erkkila T."/>
            <person name="Gu W."/>
            <person name="Munk A.C.C."/>
            <person name="Teshima H."/>
            <person name="Xu Y."/>
            <person name="Chain P."/>
            <person name="Tapia R."/>
            <person name="Chen A."/>
            <person name="Krypides N."/>
            <person name="Mavromatis K."/>
            <person name="Markowitz V."/>
            <person name="Szeto E."/>
            <person name="Ivanova N."/>
            <person name="Mikhailova N."/>
            <person name="Ovchinnikova G."/>
            <person name="Pagani I."/>
            <person name="Pati A."/>
            <person name="Goodwin L."/>
            <person name="Peters L."/>
            <person name="Pitluck S."/>
            <person name="Woyke T."/>
            <person name="Pester M."/>
            <person name="Spring S."/>
            <person name="Ollivier B."/>
            <person name="Rattei T."/>
            <person name="Klenk H.-P."/>
            <person name="Wagner M."/>
            <person name="Loy A."/>
        </authorList>
    </citation>
    <scope>NUCLEOTIDE SEQUENCE [LARGE SCALE GENOMIC DNA]</scope>
    <source>
        <strain evidence="3">ATCC BAA-275 / DSM 13257 / NCIMB 13706 / S10</strain>
    </source>
</reference>
<feature type="transmembrane region" description="Helical" evidence="1">
    <location>
        <begin position="91"/>
        <end position="111"/>
    </location>
</feature>
<feature type="transmembrane region" description="Helical" evidence="1">
    <location>
        <begin position="276"/>
        <end position="294"/>
    </location>
</feature>
<dbReference type="AlphaFoldDB" id="J7IZY1"/>
<feature type="transmembrane region" description="Helical" evidence="1">
    <location>
        <begin position="418"/>
        <end position="436"/>
    </location>
</feature>
<feature type="transmembrane region" description="Helical" evidence="1">
    <location>
        <begin position="246"/>
        <end position="264"/>
    </location>
</feature>
<feature type="transmembrane region" description="Helical" evidence="1">
    <location>
        <begin position="148"/>
        <end position="166"/>
    </location>
</feature>